<evidence type="ECO:0000313" key="2">
    <source>
        <dbReference type="EMBL" id="KHJ97224.1"/>
    </source>
</evidence>
<name>A0A0B1TJ11_OESDE</name>
<proteinExistence type="predicted"/>
<protein>
    <submittedName>
        <fullName evidence="2">Uncharacterized protein</fullName>
    </submittedName>
</protein>
<sequence length="438" mass="50193">MTSIVQIVLFACIAGEKFVNAEEADYTFRSYCNHPANFGKGEFDEKKMLCTITYNVIIKKPESAFDFCDRQHPYYLSSYEVKSSQVICKIKSHYKCESTEILIGNKCFYPRKSSKFTKEECGKRYRLHVMSSIFEQKWISAVTSSYSMMWVGNDATQLRNIQIAVHKDKVMHGVVGHVIQRNARETVAIVTSRGSKKAFPIGHLTYVTKETSLPLLCSRDADVLGSYAEAMIQKLSEVGIRSYACKDSEGKLRPFFIPRELISFERKDESSVSARRHHEIYRIFLNGYAATPFDFGDIQDFKKMLRLEKVNIVATPGQAEVKIENRNDCGEDSGYKSRRARRHHEICRIFLNGYAATPFDFDDIQDFKKMLRLEKVNIAATPGQAEVKIENRNDCGEDSGYKSRRGHNKVKFIDGSSRACGDRMWRDRYPSRTCADTP</sequence>
<reference evidence="2 3" key="1">
    <citation type="submission" date="2014-03" db="EMBL/GenBank/DDBJ databases">
        <title>Draft genome of the hookworm Oesophagostomum dentatum.</title>
        <authorList>
            <person name="Mitreva M."/>
        </authorList>
    </citation>
    <scope>NUCLEOTIDE SEQUENCE [LARGE SCALE GENOMIC DNA]</scope>
    <source>
        <strain evidence="2 3">OD-Hann</strain>
    </source>
</reference>
<dbReference type="AlphaFoldDB" id="A0A0B1TJ11"/>
<keyword evidence="1" id="KW-0732">Signal</keyword>
<evidence type="ECO:0000313" key="3">
    <source>
        <dbReference type="Proteomes" id="UP000053660"/>
    </source>
</evidence>
<dbReference type="EMBL" id="KN549493">
    <property type="protein sequence ID" value="KHJ97224.1"/>
    <property type="molecule type" value="Genomic_DNA"/>
</dbReference>
<feature type="chain" id="PRO_5002082236" evidence="1">
    <location>
        <begin position="22"/>
        <end position="438"/>
    </location>
</feature>
<gene>
    <name evidence="2" type="ORF">OESDEN_02799</name>
</gene>
<feature type="signal peptide" evidence="1">
    <location>
        <begin position="1"/>
        <end position="21"/>
    </location>
</feature>
<accession>A0A0B1TJ11</accession>
<dbReference type="OrthoDB" id="5875792at2759"/>
<keyword evidence="3" id="KW-1185">Reference proteome</keyword>
<evidence type="ECO:0000256" key="1">
    <source>
        <dbReference type="SAM" id="SignalP"/>
    </source>
</evidence>
<dbReference type="Proteomes" id="UP000053660">
    <property type="component" value="Unassembled WGS sequence"/>
</dbReference>
<organism evidence="2 3">
    <name type="scientific">Oesophagostomum dentatum</name>
    <name type="common">Nodular worm</name>
    <dbReference type="NCBI Taxonomy" id="61180"/>
    <lineage>
        <taxon>Eukaryota</taxon>
        <taxon>Metazoa</taxon>
        <taxon>Ecdysozoa</taxon>
        <taxon>Nematoda</taxon>
        <taxon>Chromadorea</taxon>
        <taxon>Rhabditida</taxon>
        <taxon>Rhabditina</taxon>
        <taxon>Rhabditomorpha</taxon>
        <taxon>Strongyloidea</taxon>
        <taxon>Strongylidae</taxon>
        <taxon>Oesophagostomum</taxon>
    </lineage>
</organism>